<comment type="caution">
    <text evidence="2">The sequence shown here is derived from an EMBL/GenBank/DDBJ whole genome shotgun (WGS) entry which is preliminary data.</text>
</comment>
<dbReference type="SUPFAM" id="SSF52540">
    <property type="entry name" value="P-loop containing nucleoside triphosphate hydrolases"/>
    <property type="match status" value="1"/>
</dbReference>
<protein>
    <submittedName>
        <fullName evidence="2">DUF2075 domain-containing protein</fullName>
    </submittedName>
</protein>
<organism evidence="2 3">
    <name type="scientific">Lacticaseibacillus suilingensis</name>
    <dbReference type="NCBI Taxonomy" id="2799577"/>
    <lineage>
        <taxon>Bacteria</taxon>
        <taxon>Bacillati</taxon>
        <taxon>Bacillota</taxon>
        <taxon>Bacilli</taxon>
        <taxon>Lactobacillales</taxon>
        <taxon>Lactobacillaceae</taxon>
        <taxon>Lacticaseibacillus</taxon>
    </lineage>
</organism>
<accession>A0ABW4BFV0</accession>
<gene>
    <name evidence="2" type="ORF">ACFQ41_05970</name>
</gene>
<reference evidence="3" key="1">
    <citation type="journal article" date="2019" name="Int. J. Syst. Evol. Microbiol.">
        <title>The Global Catalogue of Microorganisms (GCM) 10K type strain sequencing project: providing services to taxonomists for standard genome sequencing and annotation.</title>
        <authorList>
            <consortium name="The Broad Institute Genomics Platform"/>
            <consortium name="The Broad Institute Genome Sequencing Center for Infectious Disease"/>
            <person name="Wu L."/>
            <person name="Ma J."/>
        </authorList>
    </citation>
    <scope>NUCLEOTIDE SEQUENCE [LARGE SCALE GENOMIC DNA]</scope>
    <source>
        <strain evidence="3">CCM 9110</strain>
    </source>
</reference>
<proteinExistence type="predicted"/>
<keyword evidence="3" id="KW-1185">Reference proteome</keyword>
<sequence length="389" mass="43471">MLPPAAQLTAQQQALQTRLLQFIQVHQHDETTAVFVLHGDAGSGKSAVLNAVFTTLQHQAHQPDSALAVLHNRLLVNHNEMLKIYWAVAAADPLLHKSDFQKPTPFINAATKQHRRYDVVFVDEAQLLLSQKDAFNHFDQANQLDALLPLAHVVVLVVDFNQVVKLKSLWTPAMLKQHLAGHQVESAELTHQLRMQDPAVSAWINAFVAGRLLPLPKPADYELRVFPDGAPLVAWVRAKEAEYGLARLIATTDFPFRVFGTRTWYVQAGSVRLPWDKINFTDRPWASRPETLGEVGSIYTIQGFDLNAAGVILGPSLDYDEATDRLTVDPSRFEDQTAFRRRPDLADDEAAKAAIIRHVANILLKRGRRALGIYAVNPRLRARLLALAQ</sequence>
<dbReference type="RefSeq" id="WP_373305853.1">
    <property type="nucleotide sequence ID" value="NZ_BOLV01000005.1"/>
</dbReference>
<dbReference type="Gene3D" id="3.40.50.300">
    <property type="entry name" value="P-loop containing nucleotide triphosphate hydrolases"/>
    <property type="match status" value="1"/>
</dbReference>
<dbReference type="EMBL" id="JBHTOA010000025">
    <property type="protein sequence ID" value="MFD1398851.1"/>
    <property type="molecule type" value="Genomic_DNA"/>
</dbReference>
<dbReference type="Pfam" id="PF09848">
    <property type="entry name" value="SLFN-g3_helicase"/>
    <property type="match status" value="1"/>
</dbReference>
<evidence type="ECO:0000259" key="1">
    <source>
        <dbReference type="Pfam" id="PF09848"/>
    </source>
</evidence>
<dbReference type="InterPro" id="IPR027417">
    <property type="entry name" value="P-loop_NTPase"/>
</dbReference>
<dbReference type="Proteomes" id="UP001597199">
    <property type="component" value="Unassembled WGS sequence"/>
</dbReference>
<evidence type="ECO:0000313" key="3">
    <source>
        <dbReference type="Proteomes" id="UP001597199"/>
    </source>
</evidence>
<dbReference type="InterPro" id="IPR018647">
    <property type="entry name" value="SLFN_3-like_DNA/RNA_helicase"/>
</dbReference>
<name>A0ABW4BFV0_9LACO</name>
<feature type="domain" description="Schlafen group 3-like DNA/RNA helicase" evidence="1">
    <location>
        <begin position="33"/>
        <end position="376"/>
    </location>
</feature>
<evidence type="ECO:0000313" key="2">
    <source>
        <dbReference type="EMBL" id="MFD1398851.1"/>
    </source>
</evidence>